<feature type="non-terminal residue" evidence="1">
    <location>
        <position position="1"/>
    </location>
</feature>
<protein>
    <recommendedName>
        <fullName evidence="2">Reverse transcriptase domain-containing protein</fullName>
    </recommendedName>
</protein>
<reference evidence="1" key="1">
    <citation type="journal article" date="2019" name="Sci. Rep.">
        <title>Draft genome of Tanacetum cinerariifolium, the natural source of mosquito coil.</title>
        <authorList>
            <person name="Yamashiro T."/>
            <person name="Shiraishi A."/>
            <person name="Satake H."/>
            <person name="Nakayama K."/>
        </authorList>
    </citation>
    <scope>NUCLEOTIDE SEQUENCE</scope>
</reference>
<proteinExistence type="predicted"/>
<sequence>LCDDDDEDYTIAITPILSTEEPVDSLIMEDEHIDTILKTESNEVIKFSVEDLVPNPSESEVISDDTCDVPFCDNSPPFDISKD</sequence>
<comment type="caution">
    <text evidence="1">The sequence shown here is derived from an EMBL/GenBank/DDBJ whole genome shotgun (WGS) entry which is preliminary data.</text>
</comment>
<name>A0A699V7V4_TANCI</name>
<accession>A0A699V7V4</accession>
<evidence type="ECO:0000313" key="1">
    <source>
        <dbReference type="EMBL" id="GFD29901.1"/>
    </source>
</evidence>
<gene>
    <name evidence="1" type="ORF">Tci_901870</name>
</gene>
<dbReference type="EMBL" id="BKCJ011399005">
    <property type="protein sequence ID" value="GFD29901.1"/>
    <property type="molecule type" value="Genomic_DNA"/>
</dbReference>
<organism evidence="1">
    <name type="scientific">Tanacetum cinerariifolium</name>
    <name type="common">Dalmatian daisy</name>
    <name type="synonym">Chrysanthemum cinerariifolium</name>
    <dbReference type="NCBI Taxonomy" id="118510"/>
    <lineage>
        <taxon>Eukaryota</taxon>
        <taxon>Viridiplantae</taxon>
        <taxon>Streptophyta</taxon>
        <taxon>Embryophyta</taxon>
        <taxon>Tracheophyta</taxon>
        <taxon>Spermatophyta</taxon>
        <taxon>Magnoliopsida</taxon>
        <taxon>eudicotyledons</taxon>
        <taxon>Gunneridae</taxon>
        <taxon>Pentapetalae</taxon>
        <taxon>asterids</taxon>
        <taxon>campanulids</taxon>
        <taxon>Asterales</taxon>
        <taxon>Asteraceae</taxon>
        <taxon>Asteroideae</taxon>
        <taxon>Anthemideae</taxon>
        <taxon>Anthemidinae</taxon>
        <taxon>Tanacetum</taxon>
    </lineage>
</organism>
<evidence type="ECO:0008006" key="2">
    <source>
        <dbReference type="Google" id="ProtNLM"/>
    </source>
</evidence>
<dbReference type="AlphaFoldDB" id="A0A699V7V4"/>